<gene>
    <name evidence="1" type="ORF">SAMN05216195_112191</name>
</gene>
<sequence length="159" mass="17420">MILMAANASGFVPQVELSAYERDRPVLDEYLTEVQRVRFYAAGHRWPLVLGDGEIAAALHVANGELPEDVDELAELAFHGVLTEGLDYARALDLATKALFQRLALGTATNEDRVLFPEWWNSADRYQACAQAAATLCVHALRSPRTLPAISGTAPWEVA</sequence>
<evidence type="ECO:0000313" key="2">
    <source>
        <dbReference type="Proteomes" id="UP000199028"/>
    </source>
</evidence>
<accession>A0A1H9WSM3</accession>
<evidence type="ECO:0000313" key="1">
    <source>
        <dbReference type="EMBL" id="SES36885.1"/>
    </source>
</evidence>
<keyword evidence="2" id="KW-1185">Reference proteome</keyword>
<protein>
    <submittedName>
        <fullName evidence="1">Uncharacterized protein</fullName>
    </submittedName>
</protein>
<proteinExistence type="predicted"/>
<organism evidence="1 2">
    <name type="scientific">Lentzea flaviverrucosa</name>
    <dbReference type="NCBI Taxonomy" id="200379"/>
    <lineage>
        <taxon>Bacteria</taxon>
        <taxon>Bacillati</taxon>
        <taxon>Actinomycetota</taxon>
        <taxon>Actinomycetes</taxon>
        <taxon>Pseudonocardiales</taxon>
        <taxon>Pseudonocardiaceae</taxon>
        <taxon>Lentzea</taxon>
    </lineage>
</organism>
<reference evidence="2" key="1">
    <citation type="submission" date="2016-10" db="EMBL/GenBank/DDBJ databases">
        <authorList>
            <person name="Varghese N."/>
            <person name="Submissions S."/>
        </authorList>
    </citation>
    <scope>NUCLEOTIDE SEQUENCE [LARGE SCALE GENOMIC DNA]</scope>
    <source>
        <strain evidence="2">CGMCC 4.578</strain>
    </source>
</reference>
<dbReference type="Proteomes" id="UP000199028">
    <property type="component" value="Unassembled WGS sequence"/>
</dbReference>
<dbReference type="EMBL" id="FOFT01000012">
    <property type="protein sequence ID" value="SES36885.1"/>
    <property type="molecule type" value="Genomic_DNA"/>
</dbReference>
<dbReference type="AlphaFoldDB" id="A0A1H9WSM3"/>
<name>A0A1H9WSM3_9PSEU</name>